<evidence type="ECO:0000256" key="2">
    <source>
        <dbReference type="ARBA" id="ARBA00022448"/>
    </source>
</evidence>
<proteinExistence type="inferred from homology"/>
<organism evidence="9 10">
    <name type="scientific">Micromonospora reichwaldensis</name>
    <dbReference type="NCBI Taxonomy" id="3075516"/>
    <lineage>
        <taxon>Bacteria</taxon>
        <taxon>Bacillati</taxon>
        <taxon>Actinomycetota</taxon>
        <taxon>Actinomycetes</taxon>
        <taxon>Micromonosporales</taxon>
        <taxon>Micromonosporaceae</taxon>
        <taxon>Micromonospora</taxon>
    </lineage>
</organism>
<keyword evidence="4 7" id="KW-0812">Transmembrane</keyword>
<evidence type="ECO:0000256" key="1">
    <source>
        <dbReference type="ARBA" id="ARBA00004651"/>
    </source>
</evidence>
<feature type="transmembrane region" description="Helical" evidence="8">
    <location>
        <begin position="113"/>
        <end position="135"/>
    </location>
</feature>
<dbReference type="Pfam" id="PF00893">
    <property type="entry name" value="Multi_Drug_Res"/>
    <property type="match status" value="1"/>
</dbReference>
<feature type="transmembrane region" description="Helical" evidence="8">
    <location>
        <begin position="16"/>
        <end position="35"/>
    </location>
</feature>
<dbReference type="PANTHER" id="PTHR30561">
    <property type="entry name" value="SMR FAMILY PROTON-DEPENDENT DRUG EFFLUX TRANSPORTER SUGE"/>
    <property type="match status" value="1"/>
</dbReference>
<accession>A0ABU2WY53</accession>
<name>A0ABU2WY53_9ACTN</name>
<comment type="caution">
    <text evidence="9">The sequence shown here is derived from an EMBL/GenBank/DDBJ whole genome shotgun (WGS) entry which is preliminary data.</text>
</comment>
<feature type="transmembrane region" description="Helical" evidence="8">
    <location>
        <begin position="141"/>
        <end position="161"/>
    </location>
</feature>
<feature type="transmembrane region" description="Helical" evidence="8">
    <location>
        <begin position="87"/>
        <end position="106"/>
    </location>
</feature>
<evidence type="ECO:0000256" key="6">
    <source>
        <dbReference type="ARBA" id="ARBA00023136"/>
    </source>
</evidence>
<comment type="subcellular location">
    <subcellularLocation>
        <location evidence="1 7">Cell membrane</location>
        <topology evidence="1 7">Multi-pass membrane protein</topology>
    </subcellularLocation>
</comment>
<evidence type="ECO:0000256" key="4">
    <source>
        <dbReference type="ARBA" id="ARBA00022692"/>
    </source>
</evidence>
<keyword evidence="6 8" id="KW-0472">Membrane</keyword>
<keyword evidence="5 8" id="KW-1133">Transmembrane helix</keyword>
<dbReference type="Gene3D" id="1.10.3730.20">
    <property type="match status" value="1"/>
</dbReference>
<gene>
    <name evidence="9" type="ORF">RM555_17580</name>
</gene>
<sequence>MSGTLALRAANDHPGWIAPVVVGYTLSFVLISLVLREVGTGTHRAARRPPRARGGTMSWVFLAAAIAFEVTATMALRASEGLRRKAWAPVVVGGYVTCFVFLSLALRAGMAVGVAYGVWAAAGIALTAIIARLAFNDPLTKVMMLGIGLIAGGVLLVELGATSAH</sequence>
<dbReference type="SUPFAM" id="SSF103481">
    <property type="entry name" value="Multidrug resistance efflux transporter EmrE"/>
    <property type="match status" value="1"/>
</dbReference>
<dbReference type="PANTHER" id="PTHR30561:SF1">
    <property type="entry name" value="MULTIDRUG TRANSPORTER EMRE"/>
    <property type="match status" value="1"/>
</dbReference>
<protein>
    <submittedName>
        <fullName evidence="9">Multidrug efflux SMR transporter</fullName>
    </submittedName>
</protein>
<dbReference type="InterPro" id="IPR037185">
    <property type="entry name" value="EmrE-like"/>
</dbReference>
<comment type="similarity">
    <text evidence="7">Belongs to the drug/metabolite transporter (DMT) superfamily. Small multidrug resistance (SMR) (TC 2.A.7.1) family.</text>
</comment>
<keyword evidence="2" id="KW-0813">Transport</keyword>
<feature type="transmembrane region" description="Helical" evidence="8">
    <location>
        <begin position="56"/>
        <end position="75"/>
    </location>
</feature>
<dbReference type="Proteomes" id="UP001180973">
    <property type="component" value="Unassembled WGS sequence"/>
</dbReference>
<dbReference type="RefSeq" id="WP_311412768.1">
    <property type="nucleotide sequence ID" value="NZ_JAVRFL010000019.1"/>
</dbReference>
<evidence type="ECO:0000256" key="8">
    <source>
        <dbReference type="SAM" id="Phobius"/>
    </source>
</evidence>
<keyword evidence="10" id="KW-1185">Reference proteome</keyword>
<evidence type="ECO:0000256" key="5">
    <source>
        <dbReference type="ARBA" id="ARBA00022989"/>
    </source>
</evidence>
<evidence type="ECO:0000256" key="7">
    <source>
        <dbReference type="RuleBase" id="RU003942"/>
    </source>
</evidence>
<dbReference type="InterPro" id="IPR045324">
    <property type="entry name" value="Small_multidrug_res"/>
</dbReference>
<dbReference type="EMBL" id="JAVRFL010000019">
    <property type="protein sequence ID" value="MDT0530807.1"/>
    <property type="molecule type" value="Genomic_DNA"/>
</dbReference>
<reference evidence="9" key="1">
    <citation type="submission" date="2023-09" db="EMBL/GenBank/DDBJ databases">
        <title>30 novel species of actinomycetes from the DSMZ collection.</title>
        <authorList>
            <person name="Nouioui I."/>
        </authorList>
    </citation>
    <scope>NUCLEOTIDE SEQUENCE</scope>
    <source>
        <strain evidence="9">DSM 115977</strain>
    </source>
</reference>
<evidence type="ECO:0000313" key="9">
    <source>
        <dbReference type="EMBL" id="MDT0530807.1"/>
    </source>
</evidence>
<evidence type="ECO:0000313" key="10">
    <source>
        <dbReference type="Proteomes" id="UP001180973"/>
    </source>
</evidence>
<evidence type="ECO:0000256" key="3">
    <source>
        <dbReference type="ARBA" id="ARBA00022475"/>
    </source>
</evidence>
<keyword evidence="3" id="KW-1003">Cell membrane</keyword>
<dbReference type="InterPro" id="IPR000390">
    <property type="entry name" value="Small_drug/metabolite_transptr"/>
</dbReference>